<evidence type="ECO:0000313" key="2">
    <source>
        <dbReference type="Proteomes" id="UP001152795"/>
    </source>
</evidence>
<evidence type="ECO:0000313" key="1">
    <source>
        <dbReference type="EMBL" id="CAB4044710.1"/>
    </source>
</evidence>
<keyword evidence="2" id="KW-1185">Reference proteome</keyword>
<dbReference type="Proteomes" id="UP001152795">
    <property type="component" value="Unassembled WGS sequence"/>
</dbReference>
<name>A0A7D9KJ19_PARCT</name>
<feature type="non-terminal residue" evidence="1">
    <location>
        <position position="164"/>
    </location>
</feature>
<dbReference type="AlphaFoldDB" id="A0A7D9KJ19"/>
<accession>A0A7D9KJ19</accession>
<sequence>NITLTVSQTKMRYFLLQKNHEDLLFNDISSVPIYLLNYQDNLTFRKEQNIRILREDPCLGSTLRRNVTTPTNAVLGYVYIGFCLHMKCCYRLNFCNGPVVRRFALRSGARCIGSLFATLSLQWKQRLAILILFAALFYMKRLGLVPVFSFGRGRKLFTLGPLSH</sequence>
<reference evidence="1" key="1">
    <citation type="submission" date="2020-04" db="EMBL/GenBank/DDBJ databases">
        <authorList>
            <person name="Alioto T."/>
            <person name="Alioto T."/>
            <person name="Gomez Garrido J."/>
        </authorList>
    </citation>
    <scope>NUCLEOTIDE SEQUENCE</scope>
    <source>
        <strain evidence="1">A484AB</strain>
    </source>
</reference>
<protein>
    <submittedName>
        <fullName evidence="1">Uncharacterized protein</fullName>
    </submittedName>
</protein>
<organism evidence="1 2">
    <name type="scientific">Paramuricea clavata</name>
    <name type="common">Red gorgonian</name>
    <name type="synonym">Violescent sea-whip</name>
    <dbReference type="NCBI Taxonomy" id="317549"/>
    <lineage>
        <taxon>Eukaryota</taxon>
        <taxon>Metazoa</taxon>
        <taxon>Cnidaria</taxon>
        <taxon>Anthozoa</taxon>
        <taxon>Octocorallia</taxon>
        <taxon>Malacalcyonacea</taxon>
        <taxon>Plexauridae</taxon>
        <taxon>Paramuricea</taxon>
    </lineage>
</organism>
<feature type="non-terminal residue" evidence="1">
    <location>
        <position position="1"/>
    </location>
</feature>
<dbReference type="EMBL" id="CACRXK020035893">
    <property type="protein sequence ID" value="CAB4044710.1"/>
    <property type="molecule type" value="Genomic_DNA"/>
</dbReference>
<comment type="caution">
    <text evidence="1">The sequence shown here is derived from an EMBL/GenBank/DDBJ whole genome shotgun (WGS) entry which is preliminary data.</text>
</comment>
<gene>
    <name evidence="1" type="ORF">PACLA_8A013217</name>
</gene>
<proteinExistence type="predicted"/>